<keyword evidence="6 10" id="KW-0479">Metal-binding</keyword>
<dbReference type="FunFam" id="3.40.50.10190:FF:000035">
    <property type="entry name" value="DNA-directed DNA/RNA polymerase mu"/>
    <property type="match status" value="1"/>
</dbReference>
<dbReference type="Gene3D" id="3.40.50.10190">
    <property type="entry name" value="BRCT domain"/>
    <property type="match status" value="1"/>
</dbReference>
<dbReference type="SUPFAM" id="SSF81585">
    <property type="entry name" value="PsbU/PolX domain-like"/>
    <property type="match status" value="1"/>
</dbReference>
<dbReference type="InterPro" id="IPR001726">
    <property type="entry name" value="TdT/Mu"/>
</dbReference>
<dbReference type="PRINTS" id="PR00871">
    <property type="entry name" value="DNAPOLXTDT"/>
</dbReference>
<comment type="catalytic activity">
    <reaction evidence="10">
        <text>DNA(n) + a 2'-deoxyribonucleoside 5'-triphosphate = DNA(n+1) + diphosphate</text>
        <dbReference type="Rhea" id="RHEA:22508"/>
        <dbReference type="Rhea" id="RHEA-COMP:17339"/>
        <dbReference type="Rhea" id="RHEA-COMP:17340"/>
        <dbReference type="ChEBI" id="CHEBI:33019"/>
        <dbReference type="ChEBI" id="CHEBI:61560"/>
        <dbReference type="ChEBI" id="CHEBI:173112"/>
        <dbReference type="EC" id="2.7.7.7"/>
    </reaction>
</comment>
<evidence type="ECO:0000256" key="3">
    <source>
        <dbReference type="ARBA" id="ARBA00008323"/>
    </source>
</evidence>
<dbReference type="EC" id="2.7.7.7" evidence="10"/>
<reference evidence="13" key="2">
    <citation type="submission" date="2025-08" db="UniProtKB">
        <authorList>
            <consortium name="Ensembl"/>
        </authorList>
    </citation>
    <scope>IDENTIFICATION</scope>
</reference>
<keyword evidence="7 10" id="KW-0460">Magnesium</keyword>
<dbReference type="InterPro" id="IPR036420">
    <property type="entry name" value="BRCT_dom_sf"/>
</dbReference>
<comment type="cofactor">
    <cofactor evidence="1 10 11">
        <name>Mg(2+)</name>
        <dbReference type="ChEBI" id="CHEBI:18420"/>
    </cofactor>
</comment>
<dbReference type="InterPro" id="IPR037160">
    <property type="entry name" value="DNA_Pol_thumb_sf"/>
</dbReference>
<evidence type="ECO:0000256" key="11">
    <source>
        <dbReference type="PIRSR" id="PIRSR000817-1"/>
    </source>
</evidence>
<protein>
    <recommendedName>
        <fullName evidence="10">DNA-directed DNA/RNA polymerase mu</fullName>
        <ecNumber evidence="10">2.7.7.7</ecNumber>
    </recommendedName>
</protein>
<dbReference type="SUPFAM" id="SSF52113">
    <property type="entry name" value="BRCT domain"/>
    <property type="match status" value="1"/>
</dbReference>
<gene>
    <name evidence="13" type="primary">dntt</name>
</gene>
<dbReference type="Pfam" id="PF14716">
    <property type="entry name" value="HHH_8"/>
    <property type="match status" value="1"/>
</dbReference>
<dbReference type="Gene3D" id="1.10.150.110">
    <property type="entry name" value="DNA polymerase beta, N-terminal domain-like"/>
    <property type="match status" value="1"/>
</dbReference>
<dbReference type="FunFam" id="3.30.460.10:FF:000068">
    <property type="entry name" value="DNA-directed DNA/RNA polymerase mu"/>
    <property type="match status" value="1"/>
</dbReference>
<sequence length="502" mass="56973">YPRPCFSFRTLRKKWPQRIVIPVSMHKDAKFESVRLYLVERKMGSSRRAFLTQLARSKGFIVEDILSDVVTHIVSEDCQASSLWTWLEGHGVKTLPMMQVLDITWFTDSMKQGKPVAVEPRHLIQVEMFCHKYSTGSLPMLPDATTSTPVAKVSQYACQRRTTTANSNKIFTDAFEVLAESYEFNEMEGQSLAFRRAASVLRSLPSKIQSLRDAESLPFLGKHSIAVIEEILQCGFSMEVQKILSNERFKTLKLFMSVFGVGLKTAEKWYRKGLLSFTRGLFPTGFLHYGDISRAVSKAEAQALGNIIDETVHAITSDALLTLTGGFRRGKDFGHDVDFIVTTPEMGKEEHLLTAVIESLKHQGLILYCDYRASTFDMSRLPNHKFDAMDHFAKCFLILRLDGSRVEGGLCGAEGDGRGWRAVRVDLVSPPMKQYAFTLLGWTGSKQFERDLRRFAQKERHMLLDNHALYDKTKRELLAATTEQDIFAHLGLQYIEPCQRNA</sequence>
<proteinExistence type="inferred from homology"/>
<dbReference type="InterPro" id="IPR029398">
    <property type="entry name" value="PolB_thumb"/>
</dbReference>
<dbReference type="FunFam" id="3.30.210.10:FF:000003">
    <property type="entry name" value="DNA nucleotidylexotransferase"/>
    <property type="match status" value="1"/>
</dbReference>
<feature type="binding site" evidence="11">
    <location>
        <position position="336"/>
    </location>
    <ligand>
        <name>Mg(2+)</name>
        <dbReference type="ChEBI" id="CHEBI:18420"/>
    </ligand>
</feature>
<comment type="subcellular location">
    <subcellularLocation>
        <location evidence="2 10">Nucleus</location>
    </subcellularLocation>
</comment>
<evidence type="ECO:0000256" key="10">
    <source>
        <dbReference type="PIRNR" id="PIRNR000817"/>
    </source>
</evidence>
<dbReference type="InterPro" id="IPR019843">
    <property type="entry name" value="DNA_pol-X_BS"/>
</dbReference>
<comment type="function">
    <text evidence="10">Gap-filling polymerase involved in repair of DNA double-strand breaks by non-homologous end joining (NHEJ).</text>
</comment>
<dbReference type="InterPro" id="IPR027421">
    <property type="entry name" value="DNA_pol_lamdba_lyase_dom_sf"/>
</dbReference>
<dbReference type="FunFam" id="1.10.150.110:FF:000003">
    <property type="entry name" value="DNA polymerase mu"/>
    <property type="match status" value="1"/>
</dbReference>
<dbReference type="InterPro" id="IPR018944">
    <property type="entry name" value="DNA_pol_lambd_fingers_domain"/>
</dbReference>
<dbReference type="InterPro" id="IPR022312">
    <property type="entry name" value="DNA_pol_X"/>
</dbReference>
<dbReference type="Ensembl" id="ENSGWIT00000018871.1">
    <property type="protein sequence ID" value="ENSGWIP00000017095.1"/>
    <property type="gene ID" value="ENSGWIG00000009471.1"/>
</dbReference>
<feature type="domain" description="BRCT" evidence="12">
    <location>
        <begin position="26"/>
        <end position="123"/>
    </location>
</feature>
<organism evidence="13 14">
    <name type="scientific">Gouania willdenowi</name>
    <name type="common">Blunt-snouted clingfish</name>
    <name type="synonym">Lepadogaster willdenowi</name>
    <dbReference type="NCBI Taxonomy" id="441366"/>
    <lineage>
        <taxon>Eukaryota</taxon>
        <taxon>Metazoa</taxon>
        <taxon>Chordata</taxon>
        <taxon>Craniata</taxon>
        <taxon>Vertebrata</taxon>
        <taxon>Euteleostomi</taxon>
        <taxon>Actinopterygii</taxon>
        <taxon>Neopterygii</taxon>
        <taxon>Teleostei</taxon>
        <taxon>Neoteleostei</taxon>
        <taxon>Acanthomorphata</taxon>
        <taxon>Ovalentaria</taxon>
        <taxon>Blenniimorphae</taxon>
        <taxon>Blenniiformes</taxon>
        <taxon>Gobiesocoidei</taxon>
        <taxon>Gobiesocidae</taxon>
        <taxon>Gobiesocinae</taxon>
        <taxon>Gouania</taxon>
    </lineage>
</organism>
<dbReference type="PIRSF" id="PIRSF000817">
    <property type="entry name" value="DNA_NT"/>
    <property type="match status" value="1"/>
</dbReference>
<dbReference type="InterPro" id="IPR001357">
    <property type="entry name" value="BRCT_dom"/>
</dbReference>
<dbReference type="GO" id="GO:0003887">
    <property type="term" value="F:DNA-directed DNA polymerase activity"/>
    <property type="evidence" value="ECO:0007669"/>
    <property type="project" value="UniProtKB-UniRule"/>
</dbReference>
<dbReference type="GO" id="GO:0003677">
    <property type="term" value="F:DNA binding"/>
    <property type="evidence" value="ECO:0007669"/>
    <property type="project" value="UniProtKB-UniRule"/>
</dbReference>
<evidence type="ECO:0000256" key="2">
    <source>
        <dbReference type="ARBA" id="ARBA00004123"/>
    </source>
</evidence>
<dbReference type="PIRSF" id="PIRSF501176">
    <property type="entry name" value="DNApol_mu"/>
    <property type="match status" value="1"/>
</dbReference>
<dbReference type="InterPro" id="IPR027249">
    <property type="entry name" value="DNA/RNApol_mu"/>
</dbReference>
<dbReference type="PANTHER" id="PTHR11276:SF21">
    <property type="entry name" value="DNA NUCLEOTIDYLEXOTRANSFERASE"/>
    <property type="match status" value="1"/>
</dbReference>
<evidence type="ECO:0000256" key="7">
    <source>
        <dbReference type="ARBA" id="ARBA00022842"/>
    </source>
</evidence>
<evidence type="ECO:0000256" key="9">
    <source>
        <dbReference type="ARBA" id="ARBA00037135"/>
    </source>
</evidence>
<dbReference type="GO" id="GO:0005634">
    <property type="term" value="C:nucleus"/>
    <property type="evidence" value="ECO:0007669"/>
    <property type="project" value="UniProtKB-SubCell"/>
</dbReference>
<dbReference type="AlphaFoldDB" id="A0A8C5E674"/>
<reference evidence="13" key="1">
    <citation type="submission" date="2020-06" db="EMBL/GenBank/DDBJ databases">
        <authorList>
            <consortium name="Wellcome Sanger Institute Data Sharing"/>
        </authorList>
    </citation>
    <scope>NUCLEOTIDE SEQUENCE [LARGE SCALE GENOMIC DNA]</scope>
</reference>
<dbReference type="PROSITE" id="PS00522">
    <property type="entry name" value="DNA_POLYMERASE_X"/>
    <property type="match status" value="1"/>
</dbReference>
<dbReference type="Gene3D" id="3.30.210.10">
    <property type="entry name" value="DNA polymerase, thumb domain"/>
    <property type="match status" value="1"/>
</dbReference>
<dbReference type="Pfam" id="PF10391">
    <property type="entry name" value="DNA_pol_lambd_f"/>
    <property type="match status" value="1"/>
</dbReference>
<dbReference type="InterPro" id="IPR010996">
    <property type="entry name" value="HHH_MUS81"/>
</dbReference>
<dbReference type="PROSITE" id="PS50172">
    <property type="entry name" value="BRCT"/>
    <property type="match status" value="1"/>
</dbReference>
<keyword evidence="5 10" id="KW-0548">Nucleotidyltransferase</keyword>
<dbReference type="InterPro" id="IPR002054">
    <property type="entry name" value="DNA-dir_DNA_pol_X"/>
</dbReference>
<evidence type="ECO:0000256" key="8">
    <source>
        <dbReference type="ARBA" id="ARBA00023242"/>
    </source>
</evidence>
<dbReference type="Gene3D" id="3.30.460.10">
    <property type="entry name" value="Beta Polymerase, domain 2"/>
    <property type="match status" value="1"/>
</dbReference>
<dbReference type="PRINTS" id="PR00869">
    <property type="entry name" value="DNAPOLX"/>
</dbReference>
<dbReference type="InterPro" id="IPR043519">
    <property type="entry name" value="NT_sf"/>
</dbReference>
<reference evidence="13" key="3">
    <citation type="submission" date="2025-09" db="UniProtKB">
        <authorList>
            <consortium name="Ensembl"/>
        </authorList>
    </citation>
    <scope>IDENTIFICATION</scope>
</reference>
<evidence type="ECO:0000313" key="13">
    <source>
        <dbReference type="Ensembl" id="ENSGWIP00000017095.1"/>
    </source>
</evidence>
<keyword evidence="4 10" id="KW-0808">Transferase</keyword>
<comment type="similarity">
    <text evidence="3 10">Belongs to the DNA polymerase type-X family.</text>
</comment>
<evidence type="ECO:0000259" key="12">
    <source>
        <dbReference type="PROSITE" id="PS50172"/>
    </source>
</evidence>
<dbReference type="SMART" id="SM00483">
    <property type="entry name" value="POLXc"/>
    <property type="match status" value="1"/>
</dbReference>
<feature type="binding site" evidence="11">
    <location>
        <position position="338"/>
    </location>
    <ligand>
        <name>Mg(2+)</name>
        <dbReference type="ChEBI" id="CHEBI:18420"/>
    </ligand>
</feature>
<dbReference type="Proteomes" id="UP000694680">
    <property type="component" value="Chromosome 15"/>
</dbReference>
<dbReference type="GO" id="GO:0006303">
    <property type="term" value="P:double-strand break repair via nonhomologous end joining"/>
    <property type="evidence" value="ECO:0007669"/>
    <property type="project" value="TreeGrafter"/>
</dbReference>
<accession>A0A8C5E674</accession>
<dbReference type="Gene3D" id="1.10.150.20">
    <property type="entry name" value="5' to 3' exonuclease, C-terminal subdomain"/>
    <property type="match status" value="1"/>
</dbReference>
<feature type="binding site" evidence="11">
    <location>
        <position position="426"/>
    </location>
    <ligand>
        <name>Mg(2+)</name>
        <dbReference type="ChEBI" id="CHEBI:18420"/>
    </ligand>
</feature>
<dbReference type="GO" id="GO:0046872">
    <property type="term" value="F:metal ion binding"/>
    <property type="evidence" value="ECO:0007669"/>
    <property type="project" value="UniProtKB-UniRule"/>
</dbReference>
<keyword evidence="8 10" id="KW-0539">Nucleus</keyword>
<dbReference type="Pfam" id="PF14792">
    <property type="entry name" value="DNA_pol_B_palm"/>
    <property type="match status" value="1"/>
</dbReference>
<dbReference type="Pfam" id="PF14791">
    <property type="entry name" value="DNA_pol_B_thumb"/>
    <property type="match status" value="1"/>
</dbReference>
<evidence type="ECO:0000256" key="1">
    <source>
        <dbReference type="ARBA" id="ARBA00001946"/>
    </source>
</evidence>
<name>A0A8C5E674_GOUWI</name>
<keyword evidence="14" id="KW-1185">Reference proteome</keyword>
<evidence type="ECO:0000256" key="4">
    <source>
        <dbReference type="ARBA" id="ARBA00022679"/>
    </source>
</evidence>
<evidence type="ECO:0000256" key="6">
    <source>
        <dbReference type="ARBA" id="ARBA00022723"/>
    </source>
</evidence>
<dbReference type="GO" id="GO:0003912">
    <property type="term" value="F:DNA nucleotidylexotransferase activity"/>
    <property type="evidence" value="ECO:0007669"/>
    <property type="project" value="TreeGrafter"/>
</dbReference>
<comment type="function">
    <text evidence="9">Template-independent DNA polymerase which catalyzes the random addition of deoxynucleoside 5'-triphosphate to the 3'-end of a DNA initiator. One of the in vivo functions of this enzyme is the addition of nucleotides at the junction (N region) of rearranged Ig heavy chain and T-cell receptor gene segments during the maturation of B- and T-cells.</text>
</comment>
<dbReference type="InterPro" id="IPR028207">
    <property type="entry name" value="DNA_pol_B_palm_palm"/>
</dbReference>
<dbReference type="SUPFAM" id="SSF81301">
    <property type="entry name" value="Nucleotidyltransferase"/>
    <property type="match status" value="1"/>
</dbReference>
<dbReference type="CDD" id="cd00141">
    <property type="entry name" value="NT_POLXc"/>
    <property type="match status" value="1"/>
</dbReference>
<evidence type="ECO:0000313" key="14">
    <source>
        <dbReference type="Proteomes" id="UP000694680"/>
    </source>
</evidence>
<evidence type="ECO:0000256" key="5">
    <source>
        <dbReference type="ARBA" id="ARBA00022695"/>
    </source>
</evidence>
<dbReference type="PANTHER" id="PTHR11276">
    <property type="entry name" value="DNA POLYMERASE TYPE-X FAMILY MEMBER"/>
    <property type="match status" value="1"/>
</dbReference>
<dbReference type="SUPFAM" id="SSF47802">
    <property type="entry name" value="DNA polymerase beta, N-terminal domain-like"/>
    <property type="match status" value="1"/>
</dbReference>